<reference evidence="2" key="1">
    <citation type="submission" date="2023-10" db="EMBL/GenBank/DDBJ databases">
        <title>Genome assemblies of two species of porcelain crab, Petrolisthes cinctipes and Petrolisthes manimaculis (Anomura: Porcellanidae).</title>
        <authorList>
            <person name="Angst P."/>
        </authorList>
    </citation>
    <scope>NUCLEOTIDE SEQUENCE</scope>
    <source>
        <strain evidence="2">PB745_01</strain>
        <tissue evidence="2">Gill</tissue>
    </source>
</reference>
<evidence type="ECO:0000256" key="1">
    <source>
        <dbReference type="SAM" id="MobiDB-lite"/>
    </source>
</evidence>
<accession>A0AAE1KZU2</accession>
<evidence type="ECO:0000313" key="2">
    <source>
        <dbReference type="EMBL" id="KAK3887815.1"/>
    </source>
</evidence>
<dbReference type="EMBL" id="JAWQEG010000606">
    <property type="protein sequence ID" value="KAK3887815.1"/>
    <property type="molecule type" value="Genomic_DNA"/>
</dbReference>
<feature type="region of interest" description="Disordered" evidence="1">
    <location>
        <begin position="282"/>
        <end position="317"/>
    </location>
</feature>
<evidence type="ECO:0000313" key="3">
    <source>
        <dbReference type="Proteomes" id="UP001286313"/>
    </source>
</evidence>
<name>A0AAE1KZU2_PETCI</name>
<gene>
    <name evidence="2" type="ORF">Pcinc_008094</name>
</gene>
<sequence length="406" mass="46430">MRPERWRWLRQERRLVSPPTSLPRRLILLYFPPLISSQYPGPPFPPVGRPASQEGSLRWCLPDPMDSFKLRIWDDVLVRTSTDKEAWEDKHLDITFLLDRALDYRGTQNKRAPPLAFLVRMGTSCIPTGLVYYLWWNSADKAIPYQFKRARRHHISTTTAASLLQDWLSRLVTSFNAFSGAQLDLYQSTDTQSFLHWETTTAPPVPATSPIHCHPTTTSTYTRHTPLHTTTTNTYIQHTLLHTSTTTTHIHYTPYYTTTANTCSTTNHTTCLHTTNPALYSTSSLQPQSTPYHGTPTYPNTTSGPYPTDDAQHHKPPPMERDIRPLPHNLGTAHQHPTRINQHLRRMGSSPGPAESSTAQLNYCHQFTTQTPTHTTQTLQQDTTRHLPDTTFHPYKHYTFLPHPAT</sequence>
<keyword evidence="3" id="KW-1185">Reference proteome</keyword>
<protein>
    <submittedName>
        <fullName evidence="2">Uncharacterized protein</fullName>
    </submittedName>
</protein>
<dbReference type="Proteomes" id="UP001286313">
    <property type="component" value="Unassembled WGS sequence"/>
</dbReference>
<organism evidence="2 3">
    <name type="scientific">Petrolisthes cinctipes</name>
    <name type="common">Flat porcelain crab</name>
    <dbReference type="NCBI Taxonomy" id="88211"/>
    <lineage>
        <taxon>Eukaryota</taxon>
        <taxon>Metazoa</taxon>
        <taxon>Ecdysozoa</taxon>
        <taxon>Arthropoda</taxon>
        <taxon>Crustacea</taxon>
        <taxon>Multicrustacea</taxon>
        <taxon>Malacostraca</taxon>
        <taxon>Eumalacostraca</taxon>
        <taxon>Eucarida</taxon>
        <taxon>Decapoda</taxon>
        <taxon>Pleocyemata</taxon>
        <taxon>Anomura</taxon>
        <taxon>Galatheoidea</taxon>
        <taxon>Porcellanidae</taxon>
        <taxon>Petrolisthes</taxon>
    </lineage>
</organism>
<comment type="caution">
    <text evidence="2">The sequence shown here is derived from an EMBL/GenBank/DDBJ whole genome shotgun (WGS) entry which is preliminary data.</text>
</comment>
<proteinExistence type="predicted"/>
<feature type="compositionally biased region" description="Polar residues" evidence="1">
    <location>
        <begin position="282"/>
        <end position="305"/>
    </location>
</feature>
<dbReference type="AlphaFoldDB" id="A0AAE1KZU2"/>